<gene>
    <name evidence="2" type="ORF">HMPREF0534_1133</name>
</gene>
<dbReference type="EMBL" id="ACHG01000123">
    <property type="protein sequence ID" value="EEI65543.1"/>
    <property type="molecule type" value="Genomic_DNA"/>
</dbReference>
<evidence type="ECO:0000313" key="3">
    <source>
        <dbReference type="Proteomes" id="UP000003419"/>
    </source>
</evidence>
<keyword evidence="1" id="KW-0812">Transmembrane</keyword>
<comment type="caution">
    <text evidence="2">The sequence shown here is derived from an EMBL/GenBank/DDBJ whole genome shotgun (WGS) entry which is preliminary data.</text>
</comment>
<protein>
    <submittedName>
        <fullName evidence="2">Uncharacterized protein</fullName>
    </submittedName>
</protein>
<evidence type="ECO:0000256" key="1">
    <source>
        <dbReference type="SAM" id="Phobius"/>
    </source>
</evidence>
<name>A0A8D9RYI4_LIMRT</name>
<evidence type="ECO:0000313" key="2">
    <source>
        <dbReference type="EMBL" id="EEI65543.1"/>
    </source>
</evidence>
<proteinExistence type="predicted"/>
<organism evidence="2 3">
    <name type="scientific">Limosilactobacillus reuteri CF48-3A</name>
    <dbReference type="NCBI Taxonomy" id="525341"/>
    <lineage>
        <taxon>Bacteria</taxon>
        <taxon>Bacillati</taxon>
        <taxon>Bacillota</taxon>
        <taxon>Bacilli</taxon>
        <taxon>Lactobacillales</taxon>
        <taxon>Lactobacillaceae</taxon>
        <taxon>Limosilactobacillus</taxon>
    </lineage>
</organism>
<keyword evidence="1" id="KW-0472">Membrane</keyword>
<feature type="transmembrane region" description="Helical" evidence="1">
    <location>
        <begin position="12"/>
        <end position="30"/>
    </location>
</feature>
<feature type="non-terminal residue" evidence="2">
    <location>
        <position position="1"/>
    </location>
</feature>
<keyword evidence="1" id="KW-1133">Transmembrane helix</keyword>
<accession>A0A8D9RYI4</accession>
<dbReference type="Proteomes" id="UP000003419">
    <property type="component" value="Unassembled WGS sequence"/>
</dbReference>
<sequence length="44" mass="5029">IFSSKNFLLSRAGSFSFTLLPNLSFTYILSYTSNEVLNEKEVHL</sequence>
<reference evidence="2 3" key="1">
    <citation type="submission" date="2009-01" db="EMBL/GenBank/DDBJ databases">
        <authorList>
            <person name="Qin X."/>
            <person name="Bachman B."/>
            <person name="Battles P."/>
            <person name="Bell A."/>
            <person name="Bess C."/>
            <person name="Bickham C."/>
            <person name="Chaboub L."/>
            <person name="Chen D."/>
            <person name="Coyle M."/>
            <person name="Deiros D.R."/>
            <person name="Dinh H."/>
            <person name="Forbes L."/>
            <person name="Fowler G."/>
            <person name="Francisco L."/>
            <person name="Fu Q."/>
            <person name="Gubbala S."/>
            <person name="Hale W."/>
            <person name="Han Y."/>
            <person name="Hemphill L."/>
            <person name="Highlander S.K."/>
            <person name="Hirani K."/>
            <person name="Hogues M."/>
            <person name="Jackson L."/>
            <person name="Jakkamsetti A."/>
            <person name="Javaid M."/>
            <person name="Jiang H."/>
            <person name="Korchina V."/>
            <person name="Kovar C."/>
            <person name="Lara F."/>
            <person name="Lee S."/>
            <person name="Mata R."/>
            <person name="Mathew T."/>
            <person name="Moen C."/>
            <person name="Morales K."/>
            <person name="Munidasa M."/>
            <person name="Nazareth L."/>
            <person name="Ngo R."/>
            <person name="Nguyen L."/>
            <person name="Okwuonu G."/>
            <person name="Ongeri F."/>
            <person name="Patil S."/>
            <person name="Petrosino J."/>
            <person name="Pham C."/>
            <person name="Pham P."/>
            <person name="Pu L.-L."/>
            <person name="Puazo M."/>
            <person name="Raj R."/>
            <person name="Reid J."/>
            <person name="Rouhana J."/>
            <person name="Saada N."/>
            <person name="Shang Y."/>
            <person name="Simmons D."/>
            <person name="Thornton R."/>
            <person name="Warren J."/>
            <person name="Weissenberger G."/>
            <person name="Zhang J."/>
            <person name="Zhang L."/>
            <person name="Zhou C."/>
            <person name="Zhu D."/>
            <person name="Muzny D."/>
            <person name="Worley K."/>
            <person name="Gibbs R."/>
        </authorList>
    </citation>
    <scope>NUCLEOTIDE SEQUENCE [LARGE SCALE GENOMIC DNA]</scope>
    <source>
        <strain evidence="2 3">CF48-3A</strain>
    </source>
</reference>
<dbReference type="AlphaFoldDB" id="A0A8D9RYI4"/>